<organism evidence="6 7">
    <name type="scientific">Granulibacter bethesdensis</name>
    <dbReference type="NCBI Taxonomy" id="364410"/>
    <lineage>
        <taxon>Bacteria</taxon>
        <taxon>Pseudomonadati</taxon>
        <taxon>Pseudomonadota</taxon>
        <taxon>Alphaproteobacteria</taxon>
        <taxon>Acetobacterales</taxon>
        <taxon>Acetobacteraceae</taxon>
        <taxon>Granulibacter</taxon>
    </lineage>
</organism>
<gene>
    <name evidence="6" type="ORF">GbCGDNIH9_1911</name>
</gene>
<keyword evidence="3" id="KW-0547">Nucleotide-binding</keyword>
<evidence type="ECO:0000313" key="7">
    <source>
        <dbReference type="Proteomes" id="UP000182373"/>
    </source>
</evidence>
<dbReference type="Pfam" id="PF00005">
    <property type="entry name" value="ABC_tran"/>
    <property type="match status" value="1"/>
</dbReference>
<keyword evidence="4 6" id="KW-0067">ATP-binding</keyword>
<evidence type="ECO:0000256" key="1">
    <source>
        <dbReference type="ARBA" id="ARBA00005417"/>
    </source>
</evidence>
<evidence type="ECO:0000259" key="5">
    <source>
        <dbReference type="PROSITE" id="PS50893"/>
    </source>
</evidence>
<evidence type="ECO:0000256" key="4">
    <source>
        <dbReference type="ARBA" id="ARBA00022840"/>
    </source>
</evidence>
<dbReference type="PROSITE" id="PS50893">
    <property type="entry name" value="ABC_TRANSPORTER_2"/>
    <property type="match status" value="1"/>
</dbReference>
<dbReference type="PANTHER" id="PTHR42788:SF13">
    <property type="entry name" value="ALIPHATIC SULFONATES IMPORT ATP-BINDING PROTEIN SSUB"/>
    <property type="match status" value="1"/>
</dbReference>
<dbReference type="SUPFAM" id="SSF52540">
    <property type="entry name" value="P-loop containing nucleoside triphosphate hydrolases"/>
    <property type="match status" value="1"/>
</dbReference>
<evidence type="ECO:0000256" key="2">
    <source>
        <dbReference type="ARBA" id="ARBA00022448"/>
    </source>
</evidence>
<protein>
    <submittedName>
        <fullName evidence="6">Alkanesulfonates transport ATP-binding protein</fullName>
    </submittedName>
</protein>
<dbReference type="GO" id="GO:0005524">
    <property type="term" value="F:ATP binding"/>
    <property type="evidence" value="ECO:0007669"/>
    <property type="project" value="UniProtKB-KW"/>
</dbReference>
<dbReference type="InterPro" id="IPR027417">
    <property type="entry name" value="P-loop_NTPase"/>
</dbReference>
<dbReference type="InterPro" id="IPR017871">
    <property type="entry name" value="ABC_transporter-like_CS"/>
</dbReference>
<proteinExistence type="inferred from homology"/>
<dbReference type="PROSITE" id="PS00211">
    <property type="entry name" value="ABC_TRANSPORTER_1"/>
    <property type="match status" value="1"/>
</dbReference>
<feature type="domain" description="ABC transporter" evidence="5">
    <location>
        <begin position="26"/>
        <end position="251"/>
    </location>
</feature>
<comment type="similarity">
    <text evidence="1">Belongs to the ABC transporter superfamily.</text>
</comment>
<dbReference type="InterPro" id="IPR003593">
    <property type="entry name" value="AAA+_ATPase"/>
</dbReference>
<dbReference type="InterPro" id="IPR003439">
    <property type="entry name" value="ABC_transporter-like_ATP-bd"/>
</dbReference>
<sequence>MGRAAIAGTAGICMAIEQAHAAAALLHVRIEAKNHGATPVLRDIAFDLHRGDVLAVMGRSGCGKTSLLRILAGLDDAYSGQVRWAGYSIRQRRNRAFPRIGTVFQEPLLLPWKTLRQNVALMMPAPDEALIERLFTELGLKEVADSLPGRVSLGMARRAALVRALASRPDILLLDEPFASLDKDSIGSSMGLLRRFWRSGAMATVMVTHEALDAARLANRVMMLGGKPASMIRQVNLPGANPSARSLTAEEEARLAADLQSPEDLIT</sequence>
<evidence type="ECO:0000256" key="3">
    <source>
        <dbReference type="ARBA" id="ARBA00022741"/>
    </source>
</evidence>
<dbReference type="EMBL" id="CP018191">
    <property type="protein sequence ID" value="APH55228.1"/>
    <property type="molecule type" value="Genomic_DNA"/>
</dbReference>
<reference evidence="7" key="1">
    <citation type="submission" date="2016-11" db="EMBL/GenBank/DDBJ databases">
        <title>Comparative genomic and phenotypic analysis of Granulibacter bethesdensis clinical isolates from patients with chronic granulomatous disease.</title>
        <authorList>
            <person name="Zarember K.A."/>
            <person name="Porcella S.F."/>
            <person name="Chu J."/>
            <person name="Ding L."/>
            <person name="Dahlstrom E."/>
            <person name="Barbian K."/>
            <person name="Martens C."/>
            <person name="Sykora L."/>
            <person name="Kramer S."/>
            <person name="Pettinato A.M."/>
            <person name="Hong H."/>
            <person name="Wald G."/>
            <person name="Berg L.J."/>
            <person name="Rogge L.S."/>
            <person name="Greenberg D.E."/>
            <person name="Falcone E.L."/>
            <person name="Neves J.F."/>
            <person name="Simoes M.J."/>
            <person name="Casal M."/>
            <person name="Rodriguez-Lopez F.C."/>
            <person name="Zelazny A."/>
            <person name="Gallin J.I."/>
            <person name="Holland S.M."/>
        </authorList>
    </citation>
    <scope>NUCLEOTIDE SEQUENCE [LARGE SCALE GENOMIC DNA]</scope>
    <source>
        <strain evidence="7">NIH9.1</strain>
    </source>
</reference>
<dbReference type="GO" id="GO:0016887">
    <property type="term" value="F:ATP hydrolysis activity"/>
    <property type="evidence" value="ECO:0007669"/>
    <property type="project" value="InterPro"/>
</dbReference>
<accession>A0AAC9KD65</accession>
<dbReference type="SMART" id="SM00382">
    <property type="entry name" value="AAA"/>
    <property type="match status" value="1"/>
</dbReference>
<dbReference type="Gene3D" id="3.40.50.300">
    <property type="entry name" value="P-loop containing nucleotide triphosphate hydrolases"/>
    <property type="match status" value="1"/>
</dbReference>
<dbReference type="AlphaFoldDB" id="A0AAC9KD65"/>
<evidence type="ECO:0000313" key="6">
    <source>
        <dbReference type="EMBL" id="APH55228.1"/>
    </source>
</evidence>
<name>A0AAC9KD65_9PROT</name>
<dbReference type="PANTHER" id="PTHR42788">
    <property type="entry name" value="TAURINE IMPORT ATP-BINDING PROTEIN-RELATED"/>
    <property type="match status" value="1"/>
</dbReference>
<dbReference type="InterPro" id="IPR050166">
    <property type="entry name" value="ABC_transporter_ATP-bind"/>
</dbReference>
<keyword evidence="2" id="KW-0813">Transport</keyword>
<dbReference type="Proteomes" id="UP000182373">
    <property type="component" value="Chromosome"/>
</dbReference>